<dbReference type="EMBL" id="LT598492">
    <property type="protein sequence ID" value="SCW01319.1"/>
    <property type="molecule type" value="Genomic_DNA"/>
</dbReference>
<accession>A0A1G4MC19</accession>
<dbReference type="Proteomes" id="UP000190831">
    <property type="component" value="Chromosome D"/>
</dbReference>
<evidence type="ECO:0000313" key="3">
    <source>
        <dbReference type="Proteomes" id="UP000190831"/>
    </source>
</evidence>
<feature type="compositionally biased region" description="Acidic residues" evidence="1">
    <location>
        <begin position="143"/>
        <end position="153"/>
    </location>
</feature>
<dbReference type="OMA" id="MSSIMTE"/>
<gene>
    <name evidence="2" type="ORF">LAFE_0D09956G</name>
</gene>
<feature type="region of interest" description="Disordered" evidence="1">
    <location>
        <begin position="143"/>
        <end position="179"/>
    </location>
</feature>
<proteinExistence type="predicted"/>
<reference evidence="2 3" key="1">
    <citation type="submission" date="2016-03" db="EMBL/GenBank/DDBJ databases">
        <authorList>
            <person name="Devillers H."/>
        </authorList>
    </citation>
    <scope>NUCLEOTIDE SEQUENCE [LARGE SCALE GENOMIC DNA]</scope>
    <source>
        <strain evidence="2">CBS 6772</strain>
    </source>
</reference>
<sequence>MASSKAGGKNGGHTAARSPGKAGSRAREPAPGPVFKVINHDITTDVIEPLAPADAGRDAGRHAGIASVASDARHDHDDDGDGELAFPSHPKRFRGHAVAAAETAAAATHACDALEEIEKLVGRDGVLGTTADFWREVASACEDVDGDGDEDVTSDGASSDLAPAAMTPATSPLASPLAGDEPRLEDFISDAGTTSAPAAAAAAFQPRFQIKELCFRDADGKLALTAAGPAHVHKPAHLRASKSSKRLIKRALRRKSGVWEMVCPSVAVAEFMLL</sequence>
<feature type="region of interest" description="Disordered" evidence="1">
    <location>
        <begin position="70"/>
        <end position="89"/>
    </location>
</feature>
<evidence type="ECO:0000256" key="1">
    <source>
        <dbReference type="SAM" id="MobiDB-lite"/>
    </source>
</evidence>
<protein>
    <submittedName>
        <fullName evidence="2">LAFE_0D09956g1_1</fullName>
    </submittedName>
</protein>
<evidence type="ECO:0000313" key="2">
    <source>
        <dbReference type="EMBL" id="SCW01319.1"/>
    </source>
</evidence>
<name>A0A1G4MC19_LACFM</name>
<dbReference type="AlphaFoldDB" id="A0A1G4MC19"/>
<dbReference type="OrthoDB" id="4069767at2759"/>
<feature type="region of interest" description="Disordered" evidence="1">
    <location>
        <begin position="1"/>
        <end position="35"/>
    </location>
</feature>
<organism evidence="2 3">
    <name type="scientific">Lachancea fermentati</name>
    <name type="common">Zygosaccharomyces fermentati</name>
    <dbReference type="NCBI Taxonomy" id="4955"/>
    <lineage>
        <taxon>Eukaryota</taxon>
        <taxon>Fungi</taxon>
        <taxon>Dikarya</taxon>
        <taxon>Ascomycota</taxon>
        <taxon>Saccharomycotina</taxon>
        <taxon>Saccharomycetes</taxon>
        <taxon>Saccharomycetales</taxon>
        <taxon>Saccharomycetaceae</taxon>
        <taxon>Lachancea</taxon>
    </lineage>
</organism>
<keyword evidence="3" id="KW-1185">Reference proteome</keyword>